<organism evidence="2 3">
    <name type="scientific">Acanthopleuribacter pedis</name>
    <dbReference type="NCBI Taxonomy" id="442870"/>
    <lineage>
        <taxon>Bacteria</taxon>
        <taxon>Pseudomonadati</taxon>
        <taxon>Acidobacteriota</taxon>
        <taxon>Holophagae</taxon>
        <taxon>Acanthopleuribacterales</taxon>
        <taxon>Acanthopleuribacteraceae</taxon>
        <taxon>Acanthopleuribacter</taxon>
    </lineage>
</organism>
<feature type="non-terminal residue" evidence="2">
    <location>
        <position position="1"/>
    </location>
</feature>
<dbReference type="Proteomes" id="UP000664417">
    <property type="component" value="Unassembled WGS sequence"/>
</dbReference>
<evidence type="ECO:0000313" key="3">
    <source>
        <dbReference type="Proteomes" id="UP000664417"/>
    </source>
</evidence>
<gene>
    <name evidence="2" type="ORF">J3U88_04985</name>
</gene>
<dbReference type="RefSeq" id="WP_207857261.1">
    <property type="nucleotide sequence ID" value="NZ_JAFREP010000004.1"/>
</dbReference>
<proteinExistence type="predicted"/>
<reference evidence="2" key="1">
    <citation type="submission" date="2021-03" db="EMBL/GenBank/DDBJ databases">
        <authorList>
            <person name="Wang G."/>
        </authorList>
    </citation>
    <scope>NUCLEOTIDE SEQUENCE</scope>
    <source>
        <strain evidence="2">KCTC 12899</strain>
    </source>
</reference>
<evidence type="ECO:0000256" key="1">
    <source>
        <dbReference type="SAM" id="MobiDB-lite"/>
    </source>
</evidence>
<sequence length="78" mass="8511">SPQSQIARTCHRKAKLRVPVTAKPNCAYLSPQSQIARTCHRKAKLRVPVTAKPSPQSQIARACHCKATPSKPSQSPIL</sequence>
<dbReference type="EMBL" id="JAFREP010000004">
    <property type="protein sequence ID" value="MBO1317807.1"/>
    <property type="molecule type" value="Genomic_DNA"/>
</dbReference>
<dbReference type="AlphaFoldDB" id="A0A8J7U1R6"/>
<feature type="region of interest" description="Disordered" evidence="1">
    <location>
        <begin position="58"/>
        <end position="78"/>
    </location>
</feature>
<accession>A0A8J7U1R6</accession>
<evidence type="ECO:0000313" key="2">
    <source>
        <dbReference type="EMBL" id="MBO1317807.1"/>
    </source>
</evidence>
<comment type="caution">
    <text evidence="2">The sequence shown here is derived from an EMBL/GenBank/DDBJ whole genome shotgun (WGS) entry which is preliminary data.</text>
</comment>
<keyword evidence="3" id="KW-1185">Reference proteome</keyword>
<protein>
    <submittedName>
        <fullName evidence="2">Uncharacterized protein</fullName>
    </submittedName>
</protein>
<name>A0A8J7U1R6_9BACT</name>